<dbReference type="InterPro" id="IPR002706">
    <property type="entry name" value="Xrcc1_N"/>
</dbReference>
<feature type="compositionally biased region" description="Polar residues" evidence="6">
    <location>
        <begin position="221"/>
        <end position="236"/>
    </location>
</feature>
<dbReference type="EMBL" id="OV651823">
    <property type="protein sequence ID" value="CAH1100960.1"/>
    <property type="molecule type" value="Genomic_DNA"/>
</dbReference>
<dbReference type="PANTHER" id="PTHR11370">
    <property type="entry name" value="DNA-REPAIR PROTEIN XRCC1"/>
    <property type="match status" value="1"/>
</dbReference>
<feature type="domain" description="BRCT" evidence="7">
    <location>
        <begin position="582"/>
        <end position="658"/>
    </location>
</feature>
<reference evidence="8" key="1">
    <citation type="submission" date="2022-01" db="EMBL/GenBank/DDBJ databases">
        <authorList>
            <person name="King R."/>
        </authorList>
    </citation>
    <scope>NUCLEOTIDE SEQUENCE</scope>
</reference>
<dbReference type="InterPro" id="IPR036420">
    <property type="entry name" value="BRCT_dom_sf"/>
</dbReference>
<dbReference type="GO" id="GO:0006303">
    <property type="term" value="P:double-strand break repair via nonhomologous end joining"/>
    <property type="evidence" value="ECO:0007669"/>
    <property type="project" value="InterPro"/>
</dbReference>
<keyword evidence="9" id="KW-1185">Reference proteome</keyword>
<evidence type="ECO:0000313" key="9">
    <source>
        <dbReference type="Proteomes" id="UP001153636"/>
    </source>
</evidence>
<feature type="compositionally biased region" description="Basic and acidic residues" evidence="6">
    <location>
        <begin position="266"/>
        <end position="283"/>
    </location>
</feature>
<dbReference type="Gene3D" id="3.40.50.10190">
    <property type="entry name" value="BRCT domain"/>
    <property type="match status" value="2"/>
</dbReference>
<dbReference type="SUPFAM" id="SSF52113">
    <property type="entry name" value="BRCT domain"/>
    <property type="match status" value="2"/>
</dbReference>
<keyword evidence="2" id="KW-0677">Repeat</keyword>
<dbReference type="AlphaFoldDB" id="A0A9P0CJE2"/>
<feature type="region of interest" description="Disordered" evidence="6">
    <location>
        <begin position="542"/>
        <end position="561"/>
    </location>
</feature>
<feature type="compositionally biased region" description="Basic and acidic residues" evidence="6">
    <location>
        <begin position="237"/>
        <end position="248"/>
    </location>
</feature>
<feature type="region of interest" description="Disordered" evidence="6">
    <location>
        <begin position="478"/>
        <end position="536"/>
    </location>
</feature>
<evidence type="ECO:0000256" key="1">
    <source>
        <dbReference type="ARBA" id="ARBA00004123"/>
    </source>
</evidence>
<protein>
    <recommendedName>
        <fullName evidence="7">BRCT domain-containing protein</fullName>
    </recommendedName>
</protein>
<dbReference type="SUPFAM" id="SSF49785">
    <property type="entry name" value="Galactose-binding domain-like"/>
    <property type="match status" value="1"/>
</dbReference>
<keyword evidence="5" id="KW-0539">Nucleus</keyword>
<dbReference type="OrthoDB" id="25840at2759"/>
<dbReference type="GO" id="GO:0006284">
    <property type="term" value="P:base-excision repair"/>
    <property type="evidence" value="ECO:0007669"/>
    <property type="project" value="InterPro"/>
</dbReference>
<dbReference type="InterPro" id="IPR045080">
    <property type="entry name" value="BRCT_XRCC1_rpt1"/>
</dbReference>
<dbReference type="GO" id="GO:0005634">
    <property type="term" value="C:nucleus"/>
    <property type="evidence" value="ECO:0007669"/>
    <property type="project" value="UniProtKB-SubCell"/>
</dbReference>
<dbReference type="PANTHER" id="PTHR11370:SF5">
    <property type="entry name" value="DNA REPAIR PROTEIN XRCC1"/>
    <property type="match status" value="1"/>
</dbReference>
<dbReference type="Pfam" id="PF01834">
    <property type="entry name" value="XRCC1_N"/>
    <property type="match status" value="1"/>
</dbReference>
<evidence type="ECO:0000256" key="5">
    <source>
        <dbReference type="ARBA" id="ARBA00023242"/>
    </source>
</evidence>
<feature type="domain" description="BRCT" evidence="7">
    <location>
        <begin position="365"/>
        <end position="440"/>
    </location>
</feature>
<evidence type="ECO:0000256" key="2">
    <source>
        <dbReference type="ARBA" id="ARBA00022737"/>
    </source>
</evidence>
<dbReference type="GO" id="GO:0000012">
    <property type="term" value="P:single strand break repair"/>
    <property type="evidence" value="ECO:0007669"/>
    <property type="project" value="InterPro"/>
</dbReference>
<dbReference type="GO" id="GO:0003684">
    <property type="term" value="F:damaged DNA binding"/>
    <property type="evidence" value="ECO:0007669"/>
    <property type="project" value="InterPro"/>
</dbReference>
<evidence type="ECO:0000259" key="7">
    <source>
        <dbReference type="SMART" id="SM00292"/>
    </source>
</evidence>
<keyword evidence="3" id="KW-0227">DNA damage</keyword>
<dbReference type="InterPro" id="IPR008979">
    <property type="entry name" value="Galactose-bd-like_sf"/>
</dbReference>
<dbReference type="InterPro" id="IPR001357">
    <property type="entry name" value="BRCT_dom"/>
</dbReference>
<dbReference type="Proteomes" id="UP001153636">
    <property type="component" value="Chromosome 11"/>
</dbReference>
<gene>
    <name evidence="8" type="ORF">PSYICH_LOCUS2425</name>
</gene>
<dbReference type="FunFam" id="3.40.50.10190:FF:000008">
    <property type="entry name" value="X-ray repair cross complementing 1"/>
    <property type="match status" value="1"/>
</dbReference>
<dbReference type="Pfam" id="PF16589">
    <property type="entry name" value="BRCT_2"/>
    <property type="match status" value="1"/>
</dbReference>
<evidence type="ECO:0000313" key="8">
    <source>
        <dbReference type="EMBL" id="CAH1100960.1"/>
    </source>
</evidence>
<proteinExistence type="predicted"/>
<comment type="subcellular location">
    <subcellularLocation>
        <location evidence="1">Nucleus</location>
    </subcellularLocation>
</comment>
<feature type="region of interest" description="Disordered" evidence="6">
    <location>
        <begin position="209"/>
        <end position="358"/>
    </location>
</feature>
<dbReference type="CDD" id="cd17725">
    <property type="entry name" value="BRCT_XRCC1_rpt1"/>
    <property type="match status" value="1"/>
</dbReference>
<feature type="compositionally biased region" description="Basic and acidic residues" evidence="6">
    <location>
        <begin position="488"/>
        <end position="518"/>
    </location>
</feature>
<sequence>MAPIKIDHIVSFSSEDPVHPANNLLSSDTSKIWKCQAVGEKQAIVVLQLEKASQITAIDIGNEHSAYIEVLVSRSSNSDDYKVLLVTSSFMTPLEARQSQNVNKVRMFTQDQLSKPECDEKWDRIKIVCTQPFNKHVQFGISFVILHSNESKLAAPPNPTKIGNFSIRPKSPDMLSAGNLFAKRKDYKQNDKTTTAAAAIRDASSSSSLLYESPSCKPKLSNKNLNSTPKAASNNEEPSRKDRNRNELYYDEDDLKGNEKINNIMNKKEKDVESKTKDDEKVSQKAKRLFGDDDDEDAIKKKQAKRSNLFDLQDSDKKTKSPRKGSNSPNTSNRKKEESKETKRKKIRLSDNKKPKKAKVAKPFNKLLENVVLVISGIQNPDRANIRTMALSMGAKYKTDWDPTCTHLICAFPNTPKFNQVKGKGKIVNKHWVENCHSERKRLPWRRFALDKNDNNQSESEDEIEELVKPATIITPVTYQPMNDSDDDDHKAAGSDTEEKVARILEKKKRENTKKDSPKNAMYNIQEASTDEETENNLSVFKNKRNCDTPQSSSDDSKITNIFDEDTDDEAYSATNRNNPPPDIFQKEKFYVDQTFDDETYNTLCKYIKAYNGKCIDDVTANVDVIVTTKENSSSMKEINEKAKCVEHKWIINIHHKQKMLPLNDYIL</sequence>
<dbReference type="SMART" id="SM00292">
    <property type="entry name" value="BRCT"/>
    <property type="match status" value="2"/>
</dbReference>
<keyword evidence="4" id="KW-0234">DNA repair</keyword>
<organism evidence="8 9">
    <name type="scientific">Psylliodes chrysocephalus</name>
    <dbReference type="NCBI Taxonomy" id="3402493"/>
    <lineage>
        <taxon>Eukaryota</taxon>
        <taxon>Metazoa</taxon>
        <taxon>Ecdysozoa</taxon>
        <taxon>Arthropoda</taxon>
        <taxon>Hexapoda</taxon>
        <taxon>Insecta</taxon>
        <taxon>Pterygota</taxon>
        <taxon>Neoptera</taxon>
        <taxon>Endopterygota</taxon>
        <taxon>Coleoptera</taxon>
        <taxon>Polyphaga</taxon>
        <taxon>Cucujiformia</taxon>
        <taxon>Chrysomeloidea</taxon>
        <taxon>Chrysomelidae</taxon>
        <taxon>Galerucinae</taxon>
        <taxon>Alticini</taxon>
        <taxon>Psylliodes</taxon>
    </lineage>
</organism>
<dbReference type="FunFam" id="2.60.120.260:FF:000025">
    <property type="entry name" value="DNA repair protein XRCC1 isoform X1"/>
    <property type="match status" value="1"/>
</dbReference>
<evidence type="ECO:0000256" key="6">
    <source>
        <dbReference type="SAM" id="MobiDB-lite"/>
    </source>
</evidence>
<dbReference type="Pfam" id="PF00533">
    <property type="entry name" value="BRCT"/>
    <property type="match status" value="1"/>
</dbReference>
<evidence type="ECO:0000256" key="4">
    <source>
        <dbReference type="ARBA" id="ARBA00023204"/>
    </source>
</evidence>
<name>A0A9P0CJE2_9CUCU</name>
<evidence type="ECO:0000256" key="3">
    <source>
        <dbReference type="ARBA" id="ARBA00022763"/>
    </source>
</evidence>
<accession>A0A9P0CJE2</accession>
<dbReference type="Gene3D" id="2.60.120.260">
    <property type="entry name" value="Galactose-binding domain-like"/>
    <property type="match status" value="1"/>
</dbReference>